<dbReference type="Proteomes" id="UP000028545">
    <property type="component" value="Unassembled WGS sequence"/>
</dbReference>
<dbReference type="PANTHER" id="PTHR48419:SF1">
    <property type="entry name" value="SULFOTRANSFERASE DOMAIN-CONTAINING PROTEIN"/>
    <property type="match status" value="1"/>
</dbReference>
<dbReference type="PANTHER" id="PTHR48419">
    <property type="entry name" value="SULFOTRANSFERASE DOMAIN-CONTAINING PROTEIN"/>
    <property type="match status" value="1"/>
</dbReference>
<dbReference type="AlphaFoldDB" id="A0A084G6E9"/>
<name>A0A084G6E9_PSEDA</name>
<dbReference type="InterPro" id="IPR027417">
    <property type="entry name" value="P-loop_NTPase"/>
</dbReference>
<dbReference type="Gene3D" id="3.40.50.300">
    <property type="entry name" value="P-loop containing nucleotide triphosphate hydrolases"/>
    <property type="match status" value="1"/>
</dbReference>
<dbReference type="VEuPathDB" id="FungiDB:SAPIO_CDS5351"/>
<dbReference type="EMBL" id="JOWA01000098">
    <property type="protein sequence ID" value="KEZ42911.1"/>
    <property type="molecule type" value="Genomic_DNA"/>
</dbReference>
<comment type="caution">
    <text evidence="2">The sequence shown here is derived from an EMBL/GenBank/DDBJ whole genome shotgun (WGS) entry which is preliminary data.</text>
</comment>
<organism evidence="2 3">
    <name type="scientific">Pseudallescheria apiosperma</name>
    <name type="common">Scedosporium apiospermum</name>
    <dbReference type="NCBI Taxonomy" id="563466"/>
    <lineage>
        <taxon>Eukaryota</taxon>
        <taxon>Fungi</taxon>
        <taxon>Dikarya</taxon>
        <taxon>Ascomycota</taxon>
        <taxon>Pezizomycotina</taxon>
        <taxon>Sordariomycetes</taxon>
        <taxon>Hypocreomycetidae</taxon>
        <taxon>Microascales</taxon>
        <taxon>Microascaceae</taxon>
        <taxon>Scedosporium</taxon>
    </lineage>
</organism>
<dbReference type="GeneID" id="27724423"/>
<dbReference type="InterPro" id="IPR053226">
    <property type="entry name" value="Pyrrolopyrazine_biosynth_F"/>
</dbReference>
<sequence length="312" mass="35616">MTSKPIFAATHPRACSTAFERVFMTCRDTLECVHEPFGDAFYFGPERMSERFENDEAYRAKSGFANTTYADVLGSVLKLVDEGKKQVFIKDIAYYLLPPDGKPAKIPPSLAAAEEPKNPTVIPLDSLRRFQFTFLIRHPRRSIPSYYRCTVPPLDQITNFDHFMPNEAGYDELRRLFDYLIAEGVVDRENLVVLDADDMLDNPEGAIKAYCERVGIAFSPNMLNWSEDDTVHAAEAFEKWNGFHNDAISSSSLKPRTHAQEKKNSTSESEDEEWRKKYGEEAQKVIRKTVEANIADYEYLKQFALKVPVRTG</sequence>
<keyword evidence="3" id="KW-1185">Reference proteome</keyword>
<feature type="region of interest" description="Disordered" evidence="1">
    <location>
        <begin position="248"/>
        <end position="276"/>
    </location>
</feature>
<dbReference type="OMA" id="QCIHEPF"/>
<reference evidence="2 3" key="1">
    <citation type="journal article" date="2014" name="Genome Announc.">
        <title>Draft genome sequence of the pathogenic fungus Scedosporium apiospermum.</title>
        <authorList>
            <person name="Vandeputte P."/>
            <person name="Ghamrawi S."/>
            <person name="Rechenmann M."/>
            <person name="Iltis A."/>
            <person name="Giraud S."/>
            <person name="Fleury M."/>
            <person name="Thornton C."/>
            <person name="Delhaes L."/>
            <person name="Meyer W."/>
            <person name="Papon N."/>
            <person name="Bouchara J.P."/>
        </authorList>
    </citation>
    <scope>NUCLEOTIDE SEQUENCE [LARGE SCALE GENOMIC DNA]</scope>
    <source>
        <strain evidence="2 3">IHEM 14462</strain>
    </source>
</reference>
<evidence type="ECO:0000256" key="1">
    <source>
        <dbReference type="SAM" id="MobiDB-lite"/>
    </source>
</evidence>
<dbReference type="KEGG" id="sapo:SAPIO_CDS5351"/>
<dbReference type="SUPFAM" id="SSF52540">
    <property type="entry name" value="P-loop containing nucleoside triphosphate hydrolases"/>
    <property type="match status" value="1"/>
</dbReference>
<dbReference type="RefSeq" id="XP_016642710.1">
    <property type="nucleotide sequence ID" value="XM_016787695.1"/>
</dbReference>
<dbReference type="OrthoDB" id="2405944at2759"/>
<evidence type="ECO:0008006" key="4">
    <source>
        <dbReference type="Google" id="ProtNLM"/>
    </source>
</evidence>
<gene>
    <name evidence="2" type="ORF">SAPIO_CDS5351</name>
</gene>
<dbReference type="HOGENOM" id="CLU_033907_0_0_1"/>
<proteinExistence type="predicted"/>
<dbReference type="Pfam" id="PF19798">
    <property type="entry name" value="Sulfotransfer_5"/>
    <property type="match status" value="1"/>
</dbReference>
<evidence type="ECO:0000313" key="3">
    <source>
        <dbReference type="Proteomes" id="UP000028545"/>
    </source>
</evidence>
<protein>
    <recommendedName>
        <fullName evidence="4">Branched-chain-amino-acid aminotransferase-like protein 2</fullName>
    </recommendedName>
</protein>
<evidence type="ECO:0000313" key="2">
    <source>
        <dbReference type="EMBL" id="KEZ42911.1"/>
    </source>
</evidence>
<accession>A0A084G6E9</accession>